<evidence type="ECO:0000313" key="2">
    <source>
        <dbReference type="Proteomes" id="UP001489004"/>
    </source>
</evidence>
<name>A0AAW1Q1L7_9CHLO</name>
<dbReference type="Proteomes" id="UP001489004">
    <property type="component" value="Unassembled WGS sequence"/>
</dbReference>
<evidence type="ECO:0000313" key="1">
    <source>
        <dbReference type="EMBL" id="KAK9814354.1"/>
    </source>
</evidence>
<keyword evidence="2" id="KW-1185">Reference proteome</keyword>
<dbReference type="AlphaFoldDB" id="A0AAW1Q1L7"/>
<accession>A0AAW1Q1L7</accession>
<proteinExistence type="predicted"/>
<sequence length="199" mass="21065">MQEDFEAGMCNLEDNIMERVMLELDGKRADVAALVTNCESIIENVKQAERATMLEVQSLLEERLGQLAGAGVETGGAVSMPAEVQQLQERVAAMEQARHSGAEAPSCRQVAELSEQLNGTAARLQQKLDREIAGVHSLLEERLAAQPAATSPQAGPSDRQLADAVGNALNMANAAKVASADAVAAAQKLLAKAKAHVKR</sequence>
<organism evidence="1 2">
    <name type="scientific">[Myrmecia] bisecta</name>
    <dbReference type="NCBI Taxonomy" id="41462"/>
    <lineage>
        <taxon>Eukaryota</taxon>
        <taxon>Viridiplantae</taxon>
        <taxon>Chlorophyta</taxon>
        <taxon>core chlorophytes</taxon>
        <taxon>Trebouxiophyceae</taxon>
        <taxon>Trebouxiales</taxon>
        <taxon>Trebouxiaceae</taxon>
        <taxon>Myrmecia</taxon>
    </lineage>
</organism>
<protein>
    <submittedName>
        <fullName evidence="1">Uncharacterized protein</fullName>
    </submittedName>
</protein>
<reference evidence="1 2" key="1">
    <citation type="journal article" date="2024" name="Nat. Commun.">
        <title>Phylogenomics reveals the evolutionary origins of lichenization in chlorophyte algae.</title>
        <authorList>
            <person name="Puginier C."/>
            <person name="Libourel C."/>
            <person name="Otte J."/>
            <person name="Skaloud P."/>
            <person name="Haon M."/>
            <person name="Grisel S."/>
            <person name="Petersen M."/>
            <person name="Berrin J.G."/>
            <person name="Delaux P.M."/>
            <person name="Dal Grande F."/>
            <person name="Keller J."/>
        </authorList>
    </citation>
    <scope>NUCLEOTIDE SEQUENCE [LARGE SCALE GENOMIC DNA]</scope>
    <source>
        <strain evidence="1 2">SAG 2043</strain>
    </source>
</reference>
<dbReference type="EMBL" id="JALJOR010000007">
    <property type="protein sequence ID" value="KAK9814354.1"/>
    <property type="molecule type" value="Genomic_DNA"/>
</dbReference>
<comment type="caution">
    <text evidence="1">The sequence shown here is derived from an EMBL/GenBank/DDBJ whole genome shotgun (WGS) entry which is preliminary data.</text>
</comment>
<gene>
    <name evidence="1" type="ORF">WJX72_004402</name>
</gene>